<evidence type="ECO:0000256" key="5">
    <source>
        <dbReference type="ARBA" id="ARBA00022839"/>
    </source>
</evidence>
<dbReference type="HAMAP" id="MF_00337">
    <property type="entry name" value="Exonuc_7_S"/>
    <property type="match status" value="1"/>
</dbReference>
<evidence type="ECO:0000256" key="3">
    <source>
        <dbReference type="ARBA" id="ARBA00022722"/>
    </source>
</evidence>
<dbReference type="PANTHER" id="PTHR34137">
    <property type="entry name" value="EXODEOXYRIBONUCLEASE 7 SMALL SUBUNIT"/>
    <property type="match status" value="1"/>
</dbReference>
<evidence type="ECO:0000313" key="8">
    <source>
        <dbReference type="EMBL" id="SET43817.1"/>
    </source>
</evidence>
<accession>A0A1I0EH92</accession>
<protein>
    <recommendedName>
        <fullName evidence="6">Exodeoxyribonuclease 7 small subunit</fullName>
        <ecNumber evidence="6">3.1.11.6</ecNumber>
    </recommendedName>
    <alternativeName>
        <fullName evidence="6">Exodeoxyribonuclease VII small subunit</fullName>
        <shortName evidence="6">Exonuclease VII small subunit</shortName>
    </alternativeName>
</protein>
<comment type="subcellular location">
    <subcellularLocation>
        <location evidence="6">Cytoplasm</location>
    </subcellularLocation>
</comment>
<sequence>MTKSAKSAKGQETAGREPGIEETFEALEEMVKKLEDGENTLEESFACYEQGMKLVKTLNAQIDKVEKQILILSEGDEHE</sequence>
<dbReference type="GO" id="GO:0005829">
    <property type="term" value="C:cytosol"/>
    <property type="evidence" value="ECO:0007669"/>
    <property type="project" value="TreeGrafter"/>
</dbReference>
<name>A0A1I0EH92_9FIRM</name>
<comment type="subunit">
    <text evidence="6">Heterooligomer composed of large and small subunits.</text>
</comment>
<dbReference type="GO" id="GO:0006308">
    <property type="term" value="P:DNA catabolic process"/>
    <property type="evidence" value="ECO:0007669"/>
    <property type="project" value="UniProtKB-UniRule"/>
</dbReference>
<dbReference type="GeneID" id="93276700"/>
<evidence type="ECO:0000256" key="4">
    <source>
        <dbReference type="ARBA" id="ARBA00022801"/>
    </source>
</evidence>
<dbReference type="PANTHER" id="PTHR34137:SF1">
    <property type="entry name" value="EXODEOXYRIBONUCLEASE 7 SMALL SUBUNIT"/>
    <property type="match status" value="1"/>
</dbReference>
<dbReference type="NCBIfam" id="TIGR01280">
    <property type="entry name" value="xseB"/>
    <property type="match status" value="1"/>
</dbReference>
<evidence type="ECO:0000256" key="6">
    <source>
        <dbReference type="HAMAP-Rule" id="MF_00337"/>
    </source>
</evidence>
<dbReference type="InterPro" id="IPR003761">
    <property type="entry name" value="Exonuc_VII_S"/>
</dbReference>
<keyword evidence="5 6" id="KW-0269">Exonuclease</keyword>
<keyword evidence="4 6" id="KW-0378">Hydrolase</keyword>
<dbReference type="GO" id="GO:0009318">
    <property type="term" value="C:exodeoxyribonuclease VII complex"/>
    <property type="evidence" value="ECO:0007669"/>
    <property type="project" value="UniProtKB-UniRule"/>
</dbReference>
<comment type="similarity">
    <text evidence="1 6">Belongs to the XseB family.</text>
</comment>
<comment type="catalytic activity">
    <reaction evidence="6">
        <text>Exonucleolytic cleavage in either 5'- to 3'- or 3'- to 5'-direction to yield nucleoside 5'-phosphates.</text>
        <dbReference type="EC" id="3.1.11.6"/>
    </reaction>
</comment>
<reference evidence="9" key="1">
    <citation type="submission" date="2016-10" db="EMBL/GenBank/DDBJ databases">
        <authorList>
            <person name="Varghese N."/>
            <person name="Submissions S."/>
        </authorList>
    </citation>
    <scope>NUCLEOTIDE SEQUENCE [LARGE SCALE GENOMIC DNA]</scope>
    <source>
        <strain evidence="9">NLAE-zl-G277</strain>
    </source>
</reference>
<dbReference type="Proteomes" id="UP000198508">
    <property type="component" value="Unassembled WGS sequence"/>
</dbReference>
<evidence type="ECO:0000256" key="2">
    <source>
        <dbReference type="ARBA" id="ARBA00022490"/>
    </source>
</evidence>
<evidence type="ECO:0000313" key="9">
    <source>
        <dbReference type="Proteomes" id="UP000198508"/>
    </source>
</evidence>
<evidence type="ECO:0000256" key="7">
    <source>
        <dbReference type="SAM" id="MobiDB-lite"/>
    </source>
</evidence>
<dbReference type="STRING" id="460384.SAMN05216313_10696"/>
<evidence type="ECO:0000256" key="1">
    <source>
        <dbReference type="ARBA" id="ARBA00009998"/>
    </source>
</evidence>
<feature type="region of interest" description="Disordered" evidence="7">
    <location>
        <begin position="1"/>
        <end position="21"/>
    </location>
</feature>
<comment type="function">
    <text evidence="6">Bidirectionally degrades single-stranded DNA into large acid-insoluble oligonucleotides, which are then degraded further into small acid-soluble oligonucleotides.</text>
</comment>
<dbReference type="Gene3D" id="1.10.287.1040">
    <property type="entry name" value="Exonuclease VII, small subunit"/>
    <property type="match status" value="1"/>
</dbReference>
<dbReference type="GO" id="GO:0008855">
    <property type="term" value="F:exodeoxyribonuclease VII activity"/>
    <property type="evidence" value="ECO:0007669"/>
    <property type="project" value="UniProtKB-UniRule"/>
</dbReference>
<proteinExistence type="inferred from homology"/>
<dbReference type="Pfam" id="PF02609">
    <property type="entry name" value="Exonuc_VII_S"/>
    <property type="match status" value="1"/>
</dbReference>
<dbReference type="AlphaFoldDB" id="A0A1I0EH92"/>
<dbReference type="SUPFAM" id="SSF116842">
    <property type="entry name" value="XseB-like"/>
    <property type="match status" value="1"/>
</dbReference>
<dbReference type="EMBL" id="FOIM01000006">
    <property type="protein sequence ID" value="SET43817.1"/>
    <property type="molecule type" value="Genomic_DNA"/>
</dbReference>
<keyword evidence="9" id="KW-1185">Reference proteome</keyword>
<organism evidence="8 9">
    <name type="scientific">Enterocloster lavalensis</name>
    <dbReference type="NCBI Taxonomy" id="460384"/>
    <lineage>
        <taxon>Bacteria</taxon>
        <taxon>Bacillati</taxon>
        <taxon>Bacillota</taxon>
        <taxon>Clostridia</taxon>
        <taxon>Lachnospirales</taxon>
        <taxon>Lachnospiraceae</taxon>
        <taxon>Enterocloster</taxon>
    </lineage>
</organism>
<dbReference type="EC" id="3.1.11.6" evidence="6"/>
<dbReference type="RefSeq" id="WP_092362132.1">
    <property type="nucleotide sequence ID" value="NZ_CABJCG010000014.1"/>
</dbReference>
<keyword evidence="3 6" id="KW-0540">Nuclease</keyword>
<dbReference type="InterPro" id="IPR037004">
    <property type="entry name" value="Exonuc_VII_ssu_sf"/>
</dbReference>
<keyword evidence="2 6" id="KW-0963">Cytoplasm</keyword>
<gene>
    <name evidence="6" type="primary">xseB</name>
    <name evidence="8" type="ORF">SAMN05216313_10696</name>
</gene>